<dbReference type="PANTHER" id="PTHR43855">
    <property type="entry name" value="THIOSULFATE SULFURTRANSFERASE"/>
    <property type="match status" value="1"/>
</dbReference>
<evidence type="ECO:0000313" key="5">
    <source>
        <dbReference type="EMBL" id="CCW36561.1"/>
    </source>
</evidence>
<evidence type="ECO:0000256" key="2">
    <source>
        <dbReference type="ARBA" id="ARBA00022737"/>
    </source>
</evidence>
<feature type="domain" description="Rhodanese" evidence="4">
    <location>
        <begin position="22"/>
        <end position="151"/>
    </location>
</feature>
<dbReference type="InterPro" id="IPR051126">
    <property type="entry name" value="Thiosulfate_sulfurtransferase"/>
</dbReference>
<dbReference type="CDD" id="cd01448">
    <property type="entry name" value="TST_Repeat_1"/>
    <property type="match status" value="1"/>
</dbReference>
<keyword evidence="2" id="KW-0677">Repeat</keyword>
<dbReference type="PROSITE" id="PS50206">
    <property type="entry name" value="RHODANESE_3"/>
    <property type="match status" value="2"/>
</dbReference>
<dbReference type="STRING" id="454171.CP488_01315"/>
<dbReference type="KEGG" id="ccz:CCALI_02773"/>
<evidence type="ECO:0000259" key="4">
    <source>
        <dbReference type="PROSITE" id="PS50206"/>
    </source>
</evidence>
<evidence type="ECO:0000313" key="6">
    <source>
        <dbReference type="Proteomes" id="UP000014227"/>
    </source>
</evidence>
<name>S0EXC5_CHTCT</name>
<dbReference type="SUPFAM" id="SSF52821">
    <property type="entry name" value="Rhodanese/Cell cycle control phosphatase"/>
    <property type="match status" value="2"/>
</dbReference>
<sequence length="292" mass="33051">MDDLRHQHLVETEWLAERIAEGDNTLRIVDMRGRVELETQPDGTQISRYLGAPDAYERGHIPGAIYLDWTKDIVAEDDPVPVQVASFEKLAKVFGEAGIGNEHLVIAYDDHPASQFATRLWWVMRYCGHEKVRVLNGGWNKWVREGRAISTEKPNYPTAHFVPNPQPQWRITAEELKACLGTDVQIIDARDEGQYTGKIRRGPRAGRIPGALSLPRERLVGPDGCYRPTEELRKLIEELRLQPDRPVVAYCNGGVAATTVLFTLSMLGHNHLKNYDGSWNEWGTRPDLPVEV</sequence>
<evidence type="ECO:0000256" key="3">
    <source>
        <dbReference type="ARBA" id="ARBA00047549"/>
    </source>
</evidence>
<dbReference type="InterPro" id="IPR001763">
    <property type="entry name" value="Rhodanese-like_dom"/>
</dbReference>
<dbReference type="SMART" id="SM00450">
    <property type="entry name" value="RHOD"/>
    <property type="match status" value="2"/>
</dbReference>
<dbReference type="InterPro" id="IPR001307">
    <property type="entry name" value="Thiosulphate_STrfase_CS"/>
</dbReference>
<protein>
    <recommendedName>
        <fullName evidence="1">thiosulfate sulfurtransferase</fullName>
        <ecNumber evidence="1">2.8.1.1</ecNumber>
    </recommendedName>
</protein>
<dbReference type="PROSITE" id="PS00380">
    <property type="entry name" value="RHODANESE_1"/>
    <property type="match status" value="1"/>
</dbReference>
<dbReference type="CDD" id="cd01449">
    <property type="entry name" value="TST_Repeat_2"/>
    <property type="match status" value="1"/>
</dbReference>
<feature type="domain" description="Rhodanese" evidence="4">
    <location>
        <begin position="180"/>
        <end position="291"/>
    </location>
</feature>
<dbReference type="PATRIC" id="fig|1303518.3.peg.2879"/>
<dbReference type="GO" id="GO:0004792">
    <property type="term" value="F:thiosulfate-cyanide sulfurtransferase activity"/>
    <property type="evidence" value="ECO:0007669"/>
    <property type="project" value="UniProtKB-EC"/>
</dbReference>
<dbReference type="EMBL" id="HF951689">
    <property type="protein sequence ID" value="CCW36561.1"/>
    <property type="molecule type" value="Genomic_DNA"/>
</dbReference>
<dbReference type="Gene3D" id="3.40.250.10">
    <property type="entry name" value="Rhodanese-like domain"/>
    <property type="match status" value="2"/>
</dbReference>
<dbReference type="AlphaFoldDB" id="S0EXC5"/>
<comment type="catalytic activity">
    <reaction evidence="3">
        <text>thiosulfate + hydrogen cyanide = thiocyanate + sulfite + 2 H(+)</text>
        <dbReference type="Rhea" id="RHEA:16881"/>
        <dbReference type="ChEBI" id="CHEBI:15378"/>
        <dbReference type="ChEBI" id="CHEBI:17359"/>
        <dbReference type="ChEBI" id="CHEBI:18022"/>
        <dbReference type="ChEBI" id="CHEBI:18407"/>
        <dbReference type="ChEBI" id="CHEBI:33542"/>
        <dbReference type="EC" id="2.8.1.1"/>
    </reaction>
</comment>
<dbReference type="RefSeq" id="WP_016484066.1">
    <property type="nucleotide sequence ID" value="NC_021487.1"/>
</dbReference>
<evidence type="ECO:0000256" key="1">
    <source>
        <dbReference type="ARBA" id="ARBA00012245"/>
    </source>
</evidence>
<dbReference type="PANTHER" id="PTHR43855:SF1">
    <property type="entry name" value="THIOSULFATE SULFURTRANSFERASE"/>
    <property type="match status" value="1"/>
</dbReference>
<accession>S0EXC5</accession>
<dbReference type="EC" id="2.8.1.1" evidence="1"/>
<reference evidence="6" key="1">
    <citation type="submission" date="2013-03" db="EMBL/GenBank/DDBJ databases">
        <title>Genome sequence of Chthonomonas calidirosea, the first sequenced genome from the Armatimonadetes phylum (formally candidate division OP10).</title>
        <authorList>
            <person name="Lee K.C.Y."/>
            <person name="Morgan X.C."/>
            <person name="Dunfield P.F."/>
            <person name="Tamas I."/>
            <person name="Houghton K.M."/>
            <person name="Vyssotski M."/>
            <person name="Ryan J.L.J."/>
            <person name="Lagutin K."/>
            <person name="McDonald I.R."/>
            <person name="Stott M.B."/>
        </authorList>
    </citation>
    <scope>NUCLEOTIDE SEQUENCE [LARGE SCALE GENOMIC DNA]</scope>
    <source>
        <strain evidence="6">DSM 23976 / ICMP 18418 / T49</strain>
    </source>
</reference>
<dbReference type="InParanoid" id="S0EXC5"/>
<organism evidence="5 6">
    <name type="scientific">Chthonomonas calidirosea (strain DSM 23976 / ICMP 18418 / T49)</name>
    <dbReference type="NCBI Taxonomy" id="1303518"/>
    <lineage>
        <taxon>Bacteria</taxon>
        <taxon>Bacillati</taxon>
        <taxon>Armatimonadota</taxon>
        <taxon>Chthonomonadia</taxon>
        <taxon>Chthonomonadales</taxon>
        <taxon>Chthonomonadaceae</taxon>
        <taxon>Chthonomonas</taxon>
    </lineage>
</organism>
<dbReference type="HOGENOM" id="CLU_031618_1_2_0"/>
<dbReference type="Proteomes" id="UP000014227">
    <property type="component" value="Chromosome I"/>
</dbReference>
<keyword evidence="5" id="KW-0808">Transferase</keyword>
<proteinExistence type="predicted"/>
<dbReference type="InterPro" id="IPR036873">
    <property type="entry name" value="Rhodanese-like_dom_sf"/>
</dbReference>
<keyword evidence="6" id="KW-1185">Reference proteome</keyword>
<gene>
    <name evidence="5" type="ORF">CCALI_02773</name>
</gene>
<dbReference type="Pfam" id="PF00581">
    <property type="entry name" value="Rhodanese"/>
    <property type="match status" value="2"/>
</dbReference>
<dbReference type="OrthoDB" id="9770030at2"/>
<dbReference type="eggNOG" id="COG2897">
    <property type="taxonomic scope" value="Bacteria"/>
</dbReference>